<keyword evidence="5" id="KW-1185">Reference proteome</keyword>
<name>A0A7C8FR46_9MICO</name>
<evidence type="ECO:0000256" key="1">
    <source>
        <dbReference type="ARBA" id="ARBA00006354"/>
    </source>
</evidence>
<dbReference type="GO" id="GO:0005524">
    <property type="term" value="F:ATP binding"/>
    <property type="evidence" value="ECO:0007669"/>
    <property type="project" value="InterPro"/>
</dbReference>
<feature type="compositionally biased region" description="Gly residues" evidence="2">
    <location>
        <begin position="184"/>
        <end position="195"/>
    </location>
</feature>
<protein>
    <submittedName>
        <fullName evidence="4">YifB family Mg chelatase-like AAA ATPase</fullName>
    </submittedName>
</protein>
<dbReference type="Proteomes" id="UP000481339">
    <property type="component" value="Unassembled WGS sequence"/>
</dbReference>
<dbReference type="Gene3D" id="3.30.230.10">
    <property type="match status" value="1"/>
</dbReference>
<feature type="region of interest" description="Disordered" evidence="2">
    <location>
        <begin position="176"/>
        <end position="200"/>
    </location>
</feature>
<dbReference type="PANTHER" id="PTHR32039:SF7">
    <property type="entry name" value="COMPETENCE PROTEIN COMM"/>
    <property type="match status" value="1"/>
</dbReference>
<dbReference type="PANTHER" id="PTHR32039">
    <property type="entry name" value="MAGNESIUM-CHELATASE SUBUNIT CHLI"/>
    <property type="match status" value="1"/>
</dbReference>
<dbReference type="InterPro" id="IPR000523">
    <property type="entry name" value="Mg_chelatse_chII-like_cat_dom"/>
</dbReference>
<feature type="domain" description="AAA+ ATPase" evidence="3">
    <location>
        <begin position="230"/>
        <end position="412"/>
    </location>
</feature>
<evidence type="ECO:0000256" key="2">
    <source>
        <dbReference type="SAM" id="MobiDB-lite"/>
    </source>
</evidence>
<dbReference type="InterPro" id="IPR020568">
    <property type="entry name" value="Ribosomal_Su5_D2-typ_SF"/>
</dbReference>
<dbReference type="RefSeq" id="WP_158036089.1">
    <property type="nucleotide sequence ID" value="NZ_BAAAZV010000017.1"/>
</dbReference>
<dbReference type="SUPFAM" id="SSF54211">
    <property type="entry name" value="Ribosomal protein S5 domain 2-like"/>
    <property type="match status" value="1"/>
</dbReference>
<dbReference type="OrthoDB" id="9813147at2"/>
<proteinExistence type="inferred from homology"/>
<dbReference type="SMART" id="SM00382">
    <property type="entry name" value="AAA"/>
    <property type="match status" value="1"/>
</dbReference>
<sequence length="525" mass="54672">MALGTSRSVALQGVDGVVIDVEADVSSGLPATRIIGLADTAVAQAEHRVRVAMGNSGLQYPDTRLTVNLAPTDLPKHGAMHDLAIAAAVLAAQGALSRSGARETVVLGELGLDGRVLPVPGVLPALLAARAGGRTRAVVPAANLAEARLVSGVDVAGVHDLAELIGRLGGDLGGVRRPPRDRGAPGGVLDPGGGTADVDPRVGWHEVPPDLATVRGQPEAVEALVVAAAGRHHLLLEGSPGAGKSLLAQTLPGILPPLDRDRALEATAVRSITSPGGVRGLVDRPPFEAPHHSLTMAALIGGGTGLRPGLVSLSAHGVLFLDEAPEFRSRVLDALRQCLETGTITLHRGGRQARLPADFQLVAAMNPCPCGRALEPDGSCSCTPAQRMRYTARLSGPLLDRIDLRVTVGRVRARDVLAADRAELDSARALRRVVAARRRAVDRLAPHGLDVNGRVPGAVLRGALRLGPATTATLDRALDHGLLSLRGYDRVLRAAWTLADLDEVDRPHAEHLARALRWRGVEAIA</sequence>
<evidence type="ECO:0000259" key="3">
    <source>
        <dbReference type="SMART" id="SM00382"/>
    </source>
</evidence>
<dbReference type="InterPro" id="IPR003593">
    <property type="entry name" value="AAA+_ATPase"/>
</dbReference>
<dbReference type="Pfam" id="PF01078">
    <property type="entry name" value="Mg_chelatase"/>
    <property type="match status" value="1"/>
</dbReference>
<gene>
    <name evidence="4" type="ORF">F8O02_04660</name>
</gene>
<dbReference type="SUPFAM" id="SSF52540">
    <property type="entry name" value="P-loop containing nucleoside triphosphate hydrolases"/>
    <property type="match status" value="1"/>
</dbReference>
<organism evidence="4 5">
    <name type="scientific">Pseudoclavibacter caeni</name>
    <dbReference type="NCBI Taxonomy" id="908846"/>
    <lineage>
        <taxon>Bacteria</taxon>
        <taxon>Bacillati</taxon>
        <taxon>Actinomycetota</taxon>
        <taxon>Actinomycetes</taxon>
        <taxon>Micrococcales</taxon>
        <taxon>Microbacteriaceae</taxon>
        <taxon>Pseudoclavibacter</taxon>
    </lineage>
</organism>
<dbReference type="InterPro" id="IPR045006">
    <property type="entry name" value="CHLI-like"/>
</dbReference>
<accession>A0A7C8FR46</accession>
<dbReference type="InterPro" id="IPR014721">
    <property type="entry name" value="Ribsml_uS5_D2-typ_fold_subgr"/>
</dbReference>
<reference evidence="4 5" key="1">
    <citation type="submission" date="2019-09" db="EMBL/GenBank/DDBJ databases">
        <title>Phylogeny of genus Pseudoclavibacter and closely related genus.</title>
        <authorList>
            <person name="Li Y."/>
        </authorList>
    </citation>
    <scope>NUCLEOTIDE SEQUENCE [LARGE SCALE GENOMIC DNA]</scope>
    <source>
        <strain evidence="4 5">JCM 16921</strain>
    </source>
</reference>
<dbReference type="NCBIfam" id="TIGR00368">
    <property type="entry name" value="YifB family Mg chelatase-like AAA ATPase"/>
    <property type="match status" value="1"/>
</dbReference>
<comment type="caution">
    <text evidence="4">The sequence shown here is derived from an EMBL/GenBank/DDBJ whole genome shotgun (WGS) entry which is preliminary data.</text>
</comment>
<dbReference type="Pfam" id="PF13335">
    <property type="entry name" value="Mg_chelatase_C"/>
    <property type="match status" value="1"/>
</dbReference>
<comment type="similarity">
    <text evidence="1">Belongs to the Mg-chelatase subunits D/I family. ComM subfamily.</text>
</comment>
<evidence type="ECO:0000313" key="5">
    <source>
        <dbReference type="Proteomes" id="UP000481339"/>
    </source>
</evidence>
<evidence type="ECO:0000313" key="4">
    <source>
        <dbReference type="EMBL" id="KAB1632311.1"/>
    </source>
</evidence>
<dbReference type="InterPro" id="IPR004482">
    <property type="entry name" value="Mg_chelat-rel"/>
</dbReference>
<dbReference type="InterPro" id="IPR025158">
    <property type="entry name" value="Mg_chelat-rel_C"/>
</dbReference>
<dbReference type="Gene3D" id="3.40.50.300">
    <property type="entry name" value="P-loop containing nucleotide triphosphate hydrolases"/>
    <property type="match status" value="1"/>
</dbReference>
<dbReference type="Pfam" id="PF13541">
    <property type="entry name" value="ChlI"/>
    <property type="match status" value="1"/>
</dbReference>
<dbReference type="AlphaFoldDB" id="A0A7C8FR46"/>
<dbReference type="EMBL" id="WBKA01000003">
    <property type="protein sequence ID" value="KAB1632311.1"/>
    <property type="molecule type" value="Genomic_DNA"/>
</dbReference>
<dbReference type="InterPro" id="IPR027417">
    <property type="entry name" value="P-loop_NTPase"/>
</dbReference>